<sequence length="281" mass="30397">MIKLGYRFLSIGGTADQILFAGLRFTLAGILTVLIGRAIFKGPFWPKRSAWPCVAWLALFQTILQYTLFYISLGHLSGVRGSIINGTGTFWAILVACLIFRQERLTARKLAGCALGFFGILLVNLSGLHTGEPFSLLGDGFMILSTIASSVSAALLRQFGGREEPYLLSGWQFFFGGLILTAAGLIFGGRFGALNVQGIAVLIYLAFVSAVAYGLWALLLAHNPVSKVQIYFFVTPVAGVFLSAWLLGEKNQALGWPALLALVCVSLGIYIVNRPQKTVQP</sequence>
<evidence type="ECO:0000256" key="1">
    <source>
        <dbReference type="ARBA" id="ARBA00004651"/>
    </source>
</evidence>
<keyword evidence="3" id="KW-1003">Cell membrane</keyword>
<keyword evidence="6 7" id="KW-0472">Membrane</keyword>
<dbReference type="InterPro" id="IPR000620">
    <property type="entry name" value="EamA_dom"/>
</dbReference>
<comment type="similarity">
    <text evidence="2">Belongs to the EamA transporter family.</text>
</comment>
<evidence type="ECO:0000259" key="8">
    <source>
        <dbReference type="Pfam" id="PF00892"/>
    </source>
</evidence>
<comment type="caution">
    <text evidence="9">The sequence shown here is derived from an EMBL/GenBank/DDBJ whole genome shotgun (WGS) entry which is preliminary data.</text>
</comment>
<feature type="transmembrane region" description="Helical" evidence="7">
    <location>
        <begin position="253"/>
        <end position="272"/>
    </location>
</feature>
<dbReference type="Proteomes" id="UP000473648">
    <property type="component" value="Unassembled WGS sequence"/>
</dbReference>
<gene>
    <name evidence="9" type="ORF">FRC53_09045</name>
</gene>
<evidence type="ECO:0000256" key="2">
    <source>
        <dbReference type="ARBA" id="ARBA00007362"/>
    </source>
</evidence>
<feature type="transmembrane region" description="Helical" evidence="7">
    <location>
        <begin position="110"/>
        <end position="128"/>
    </location>
</feature>
<keyword evidence="5 7" id="KW-1133">Transmembrane helix</keyword>
<dbReference type="PANTHER" id="PTHR32322">
    <property type="entry name" value="INNER MEMBRANE TRANSPORTER"/>
    <property type="match status" value="1"/>
</dbReference>
<comment type="subcellular location">
    <subcellularLocation>
        <location evidence="1">Cell membrane</location>
        <topology evidence="1">Multi-pass membrane protein</topology>
    </subcellularLocation>
</comment>
<dbReference type="PANTHER" id="PTHR32322:SF18">
    <property type="entry name" value="S-ADENOSYLMETHIONINE_S-ADENOSYLHOMOCYSTEINE TRANSPORTER"/>
    <property type="match status" value="1"/>
</dbReference>
<protein>
    <submittedName>
        <fullName evidence="9">DMT family transporter</fullName>
    </submittedName>
</protein>
<evidence type="ECO:0000313" key="9">
    <source>
        <dbReference type="EMBL" id="MQM73540.1"/>
    </source>
</evidence>
<feature type="transmembrane region" description="Helical" evidence="7">
    <location>
        <begin position="52"/>
        <end position="71"/>
    </location>
</feature>
<feature type="transmembrane region" description="Helical" evidence="7">
    <location>
        <begin position="228"/>
        <end position="247"/>
    </location>
</feature>
<feature type="transmembrane region" description="Helical" evidence="7">
    <location>
        <begin position="168"/>
        <end position="187"/>
    </location>
</feature>
<keyword evidence="4 7" id="KW-0812">Transmembrane</keyword>
<proteinExistence type="inferred from homology"/>
<dbReference type="InterPro" id="IPR037185">
    <property type="entry name" value="EmrE-like"/>
</dbReference>
<evidence type="ECO:0000256" key="7">
    <source>
        <dbReference type="SAM" id="Phobius"/>
    </source>
</evidence>
<feature type="transmembrane region" description="Helical" evidence="7">
    <location>
        <begin position="18"/>
        <end position="40"/>
    </location>
</feature>
<feature type="domain" description="EamA" evidence="8">
    <location>
        <begin position="137"/>
        <end position="273"/>
    </location>
</feature>
<keyword evidence="10" id="KW-1185">Reference proteome</keyword>
<feature type="domain" description="EamA" evidence="8">
    <location>
        <begin position="15"/>
        <end position="124"/>
    </location>
</feature>
<evidence type="ECO:0000256" key="3">
    <source>
        <dbReference type="ARBA" id="ARBA00022475"/>
    </source>
</evidence>
<evidence type="ECO:0000256" key="5">
    <source>
        <dbReference type="ARBA" id="ARBA00022989"/>
    </source>
</evidence>
<dbReference type="SUPFAM" id="SSF103481">
    <property type="entry name" value="Multidrug resistance efflux transporter EmrE"/>
    <property type="match status" value="2"/>
</dbReference>
<accession>A0A6L5GUT2</accession>
<dbReference type="InterPro" id="IPR050638">
    <property type="entry name" value="AA-Vitamin_Transporters"/>
</dbReference>
<evidence type="ECO:0000313" key="10">
    <source>
        <dbReference type="Proteomes" id="UP000473648"/>
    </source>
</evidence>
<organism evidence="9 10">
    <name type="scientific">Candidatus Pseudoramibacter fermentans</name>
    <dbReference type="NCBI Taxonomy" id="2594427"/>
    <lineage>
        <taxon>Bacteria</taxon>
        <taxon>Bacillati</taxon>
        <taxon>Bacillota</taxon>
        <taxon>Clostridia</taxon>
        <taxon>Eubacteriales</taxon>
        <taxon>Eubacteriaceae</taxon>
        <taxon>Pseudoramibacter</taxon>
    </lineage>
</organism>
<dbReference type="EMBL" id="VOGB01000005">
    <property type="protein sequence ID" value="MQM73540.1"/>
    <property type="molecule type" value="Genomic_DNA"/>
</dbReference>
<dbReference type="GO" id="GO:0005886">
    <property type="term" value="C:plasma membrane"/>
    <property type="evidence" value="ECO:0007669"/>
    <property type="project" value="UniProtKB-SubCell"/>
</dbReference>
<feature type="transmembrane region" description="Helical" evidence="7">
    <location>
        <begin position="134"/>
        <end position="156"/>
    </location>
</feature>
<dbReference type="Pfam" id="PF00892">
    <property type="entry name" value="EamA"/>
    <property type="match status" value="2"/>
</dbReference>
<evidence type="ECO:0000256" key="4">
    <source>
        <dbReference type="ARBA" id="ARBA00022692"/>
    </source>
</evidence>
<feature type="transmembrane region" description="Helical" evidence="7">
    <location>
        <begin position="83"/>
        <end position="101"/>
    </location>
</feature>
<dbReference type="AlphaFoldDB" id="A0A6L5GUT2"/>
<name>A0A6L5GUT2_9FIRM</name>
<feature type="transmembrane region" description="Helical" evidence="7">
    <location>
        <begin position="199"/>
        <end position="221"/>
    </location>
</feature>
<reference evidence="9" key="1">
    <citation type="journal article" date="2020" name="Appl. Environ. Microbiol.">
        <title>Medium-Chain Fatty Acid Synthesis by 'Candidatus Weimeria bifida' gen. nov., sp. nov., and 'Candidatus Pseudoramibacter fermentans' sp. nov.</title>
        <authorList>
            <person name="Scarborough M.J."/>
            <person name="Myers K.S."/>
            <person name="Donohue T.J."/>
            <person name="Noguera D.R."/>
        </authorList>
    </citation>
    <scope>NUCLEOTIDE SEQUENCE</scope>
    <source>
        <strain evidence="9">EUB1.1</strain>
    </source>
</reference>
<evidence type="ECO:0000256" key="6">
    <source>
        <dbReference type="ARBA" id="ARBA00023136"/>
    </source>
</evidence>